<dbReference type="GO" id="GO:0004613">
    <property type="term" value="F:phosphoenolpyruvate carboxykinase (GTP) activity"/>
    <property type="evidence" value="ECO:0007669"/>
    <property type="project" value="TreeGrafter"/>
</dbReference>
<dbReference type="PANTHER" id="PTHR11561:SF0">
    <property type="entry name" value="PHOSPHOENOLPYRUVATE CARBOXYKINASE [GTP]-RELATED"/>
    <property type="match status" value="1"/>
</dbReference>
<dbReference type="GO" id="GO:0046327">
    <property type="term" value="P:glycerol biosynthetic process from pyruvate"/>
    <property type="evidence" value="ECO:0007669"/>
    <property type="project" value="TreeGrafter"/>
</dbReference>
<dbReference type="Gene3D" id="3.40.449.10">
    <property type="entry name" value="Phosphoenolpyruvate Carboxykinase, domain 1"/>
    <property type="match status" value="1"/>
</dbReference>
<dbReference type="GO" id="GO:0005829">
    <property type="term" value="C:cytosol"/>
    <property type="evidence" value="ECO:0007669"/>
    <property type="project" value="TreeGrafter"/>
</dbReference>
<dbReference type="GO" id="GO:0071333">
    <property type="term" value="P:cellular response to glucose stimulus"/>
    <property type="evidence" value="ECO:0007669"/>
    <property type="project" value="TreeGrafter"/>
</dbReference>
<name>A0A914UUI1_9BILA</name>
<dbReference type="GO" id="GO:0042594">
    <property type="term" value="P:response to starvation"/>
    <property type="evidence" value="ECO:0007669"/>
    <property type="project" value="TreeGrafter"/>
</dbReference>
<evidence type="ECO:0000313" key="2">
    <source>
        <dbReference type="Proteomes" id="UP000887566"/>
    </source>
</evidence>
<dbReference type="WBParaSite" id="PSAMB.scaffold12730size2613.g35056.t1">
    <property type="protein sequence ID" value="PSAMB.scaffold12730size2613.g35056.t1"/>
    <property type="gene ID" value="PSAMB.scaffold12730size2613.g35056"/>
</dbReference>
<dbReference type="Proteomes" id="UP000887566">
    <property type="component" value="Unplaced"/>
</dbReference>
<dbReference type="PANTHER" id="PTHR11561">
    <property type="entry name" value="PHOSPHOENOLPYRUVATE CARBOXYKINASE"/>
    <property type="match status" value="1"/>
</dbReference>
<dbReference type="GO" id="GO:0033993">
    <property type="term" value="P:response to lipid"/>
    <property type="evidence" value="ECO:0007669"/>
    <property type="project" value="TreeGrafter"/>
</dbReference>
<reference evidence="3" key="1">
    <citation type="submission" date="2022-11" db="UniProtKB">
        <authorList>
            <consortium name="WormBaseParasite"/>
        </authorList>
    </citation>
    <scope>IDENTIFICATION</scope>
</reference>
<dbReference type="GO" id="GO:0019543">
    <property type="term" value="P:propionate catabolic process"/>
    <property type="evidence" value="ECO:0007669"/>
    <property type="project" value="TreeGrafter"/>
</dbReference>
<dbReference type="InterPro" id="IPR008210">
    <property type="entry name" value="PEP_carboxykinase_N"/>
</dbReference>
<keyword evidence="2" id="KW-1185">Reference proteome</keyword>
<accession>A0A914UUI1</accession>
<dbReference type="GO" id="GO:0006094">
    <property type="term" value="P:gluconeogenesis"/>
    <property type="evidence" value="ECO:0007669"/>
    <property type="project" value="InterPro"/>
</dbReference>
<dbReference type="SUPFAM" id="SSF68923">
    <property type="entry name" value="PEP carboxykinase N-terminal domain"/>
    <property type="match status" value="1"/>
</dbReference>
<evidence type="ECO:0000259" key="1">
    <source>
        <dbReference type="Pfam" id="PF17297"/>
    </source>
</evidence>
<dbReference type="InterPro" id="IPR008209">
    <property type="entry name" value="PEP_carboxykinase_GTP"/>
</dbReference>
<sequence>VAIRKNLDRRVQLANLGPDFASSIVTDIGRPRANKEVTYEKERSHLYRHAVTSNGELGKLLPARVAAYVQEKAAICQPKDIYVCNGTIEENQRLLHLMQQEGMVKPLKKYENW</sequence>
<dbReference type="GO" id="GO:0005525">
    <property type="term" value="F:GTP binding"/>
    <property type="evidence" value="ECO:0007669"/>
    <property type="project" value="InterPro"/>
</dbReference>
<feature type="domain" description="Phosphoenolpyruvate carboxykinase GTP-utilising N-terminal" evidence="1">
    <location>
        <begin position="68"/>
        <end position="112"/>
    </location>
</feature>
<organism evidence="2 3">
    <name type="scientific">Plectus sambesii</name>
    <dbReference type="NCBI Taxonomy" id="2011161"/>
    <lineage>
        <taxon>Eukaryota</taxon>
        <taxon>Metazoa</taxon>
        <taxon>Ecdysozoa</taxon>
        <taxon>Nematoda</taxon>
        <taxon>Chromadorea</taxon>
        <taxon>Plectida</taxon>
        <taxon>Plectina</taxon>
        <taxon>Plectoidea</taxon>
        <taxon>Plectidae</taxon>
        <taxon>Plectus</taxon>
    </lineage>
</organism>
<proteinExistence type="predicted"/>
<dbReference type="GO" id="GO:0006107">
    <property type="term" value="P:oxaloacetate metabolic process"/>
    <property type="evidence" value="ECO:0007669"/>
    <property type="project" value="TreeGrafter"/>
</dbReference>
<dbReference type="InterPro" id="IPR035078">
    <property type="entry name" value="PEP_carboxykinase_GTP_N"/>
</dbReference>
<evidence type="ECO:0000313" key="3">
    <source>
        <dbReference type="WBParaSite" id="PSAMB.scaffold12730size2613.g35056.t1"/>
    </source>
</evidence>
<protein>
    <submittedName>
        <fullName evidence="3">Phosphoenolpyruvate carboxykinase GTP-utilising N-terminal domain-containing protein</fullName>
    </submittedName>
</protein>
<dbReference type="Pfam" id="PF17297">
    <property type="entry name" value="PEPCK_N"/>
    <property type="match status" value="1"/>
</dbReference>
<dbReference type="GO" id="GO:0030145">
    <property type="term" value="F:manganese ion binding"/>
    <property type="evidence" value="ECO:0007669"/>
    <property type="project" value="TreeGrafter"/>
</dbReference>
<dbReference type="AlphaFoldDB" id="A0A914UUI1"/>